<comment type="subcellular location">
    <subcellularLocation>
        <location evidence="2">Membrane</location>
        <topology evidence="2">Multi-pass membrane protein</topology>
    </subcellularLocation>
</comment>
<dbReference type="Proteomes" id="UP001597120">
    <property type="component" value="Unassembled WGS sequence"/>
</dbReference>
<feature type="transmembrane region" description="Helical" evidence="12">
    <location>
        <begin position="139"/>
        <end position="158"/>
    </location>
</feature>
<evidence type="ECO:0000256" key="4">
    <source>
        <dbReference type="ARBA" id="ARBA00022670"/>
    </source>
</evidence>
<dbReference type="Pfam" id="PF02163">
    <property type="entry name" value="Peptidase_M50"/>
    <property type="match status" value="2"/>
</dbReference>
<organism evidence="14 15">
    <name type="scientific">Paenibacillus residui</name>
    <dbReference type="NCBI Taxonomy" id="629724"/>
    <lineage>
        <taxon>Bacteria</taxon>
        <taxon>Bacillati</taxon>
        <taxon>Bacillota</taxon>
        <taxon>Bacilli</taxon>
        <taxon>Bacillales</taxon>
        <taxon>Paenibacillaceae</taxon>
        <taxon>Paenibacillus</taxon>
    </lineage>
</organism>
<dbReference type="CDD" id="cd06160">
    <property type="entry name" value="S2P-M50_like_2"/>
    <property type="match status" value="1"/>
</dbReference>
<dbReference type="InterPro" id="IPR008915">
    <property type="entry name" value="Peptidase_M50"/>
</dbReference>
<feature type="domain" description="Peptidase M50" evidence="13">
    <location>
        <begin position="60"/>
        <end position="133"/>
    </location>
</feature>
<protein>
    <submittedName>
        <fullName evidence="14">Site-2 protease family protein</fullName>
    </submittedName>
</protein>
<keyword evidence="9 12" id="KW-1133">Transmembrane helix</keyword>
<keyword evidence="6" id="KW-0479">Metal-binding</keyword>
<sequence length="364" mass="41138">MEAKQNRKDESVRRLQAVWPFCLTKLKKGLSYVKMGSFGGAILTMLVSVGAYALIAPLQLAVGMVVMVLIHELGHVVAAKQKGLSTSAPVFIPFIGAMVNLERHPRNAATEAYIALGGPLLGSIGAFASYWIGNRWDSLLLLALAYIGFIINLVNLLPIHPLDGGRIAIAVSRRLVSIGLIAGLVIIVYYQLYILFIFWILFALDLARKYIDRKRGPKLRSIEASYELPLTWVEDRLKERGLELPRQDQQKDLEFTTYSELDGHQKMMFLWEDIGLRGTLLLPGQVLVHRARLLQTDIKDKKEGRFLLVRCRADYYAYENEEYFTVPQRTRWALGSVYLTLAVSLIYMLYSFAHVGWMAGLENT</sequence>
<evidence type="ECO:0000256" key="7">
    <source>
        <dbReference type="ARBA" id="ARBA00022801"/>
    </source>
</evidence>
<evidence type="ECO:0000256" key="10">
    <source>
        <dbReference type="ARBA" id="ARBA00023049"/>
    </source>
</evidence>
<feature type="transmembrane region" description="Helical" evidence="12">
    <location>
        <begin position="337"/>
        <end position="359"/>
    </location>
</feature>
<comment type="caution">
    <text evidence="14">The sequence shown here is derived from an EMBL/GenBank/DDBJ whole genome shotgun (WGS) entry which is preliminary data.</text>
</comment>
<feature type="transmembrane region" description="Helical" evidence="12">
    <location>
        <begin position="178"/>
        <end position="204"/>
    </location>
</feature>
<evidence type="ECO:0000256" key="8">
    <source>
        <dbReference type="ARBA" id="ARBA00022833"/>
    </source>
</evidence>
<evidence type="ECO:0000256" key="12">
    <source>
        <dbReference type="SAM" id="Phobius"/>
    </source>
</evidence>
<gene>
    <name evidence="14" type="ORF">ACFQ03_24880</name>
</gene>
<name>A0ABW3DID9_9BACL</name>
<reference evidence="15" key="1">
    <citation type="journal article" date="2019" name="Int. J. Syst. Evol. Microbiol.">
        <title>The Global Catalogue of Microorganisms (GCM) 10K type strain sequencing project: providing services to taxonomists for standard genome sequencing and annotation.</title>
        <authorList>
            <consortium name="The Broad Institute Genomics Platform"/>
            <consortium name="The Broad Institute Genome Sequencing Center for Infectious Disease"/>
            <person name="Wu L."/>
            <person name="Ma J."/>
        </authorList>
    </citation>
    <scope>NUCLEOTIDE SEQUENCE [LARGE SCALE GENOMIC DNA]</scope>
    <source>
        <strain evidence="15">CCUG 57263</strain>
    </source>
</reference>
<evidence type="ECO:0000256" key="9">
    <source>
        <dbReference type="ARBA" id="ARBA00022989"/>
    </source>
</evidence>
<feature type="transmembrane region" description="Helical" evidence="12">
    <location>
        <begin position="113"/>
        <end position="132"/>
    </location>
</feature>
<dbReference type="PANTHER" id="PTHR39188:SF3">
    <property type="entry name" value="STAGE IV SPORULATION PROTEIN FB"/>
    <property type="match status" value="1"/>
</dbReference>
<comment type="cofactor">
    <cofactor evidence="1">
        <name>Zn(2+)</name>
        <dbReference type="ChEBI" id="CHEBI:29105"/>
    </cofactor>
</comment>
<evidence type="ECO:0000259" key="13">
    <source>
        <dbReference type="Pfam" id="PF02163"/>
    </source>
</evidence>
<keyword evidence="5 12" id="KW-0812">Transmembrane</keyword>
<evidence type="ECO:0000256" key="2">
    <source>
        <dbReference type="ARBA" id="ARBA00004141"/>
    </source>
</evidence>
<keyword evidence="8" id="KW-0862">Zinc</keyword>
<keyword evidence="15" id="KW-1185">Reference proteome</keyword>
<dbReference type="PANTHER" id="PTHR39188">
    <property type="entry name" value="MEMBRANE-ASSOCIATED ZINC METALLOPROTEASE M50B"/>
    <property type="match status" value="1"/>
</dbReference>
<evidence type="ECO:0000256" key="1">
    <source>
        <dbReference type="ARBA" id="ARBA00001947"/>
    </source>
</evidence>
<comment type="similarity">
    <text evidence="3">Belongs to the peptidase M50B family.</text>
</comment>
<evidence type="ECO:0000313" key="14">
    <source>
        <dbReference type="EMBL" id="MFD0872361.1"/>
    </source>
</evidence>
<evidence type="ECO:0000256" key="11">
    <source>
        <dbReference type="ARBA" id="ARBA00023136"/>
    </source>
</evidence>
<dbReference type="GO" id="GO:0008233">
    <property type="term" value="F:peptidase activity"/>
    <property type="evidence" value="ECO:0007669"/>
    <property type="project" value="UniProtKB-KW"/>
</dbReference>
<dbReference type="GO" id="GO:0006508">
    <property type="term" value="P:proteolysis"/>
    <property type="evidence" value="ECO:0007669"/>
    <property type="project" value="UniProtKB-KW"/>
</dbReference>
<evidence type="ECO:0000256" key="6">
    <source>
        <dbReference type="ARBA" id="ARBA00022723"/>
    </source>
</evidence>
<feature type="domain" description="Peptidase M50" evidence="13">
    <location>
        <begin position="140"/>
        <end position="174"/>
    </location>
</feature>
<keyword evidence="10" id="KW-0482">Metalloprotease</keyword>
<evidence type="ECO:0000313" key="15">
    <source>
        <dbReference type="Proteomes" id="UP001597120"/>
    </source>
</evidence>
<feature type="transmembrane region" description="Helical" evidence="12">
    <location>
        <begin position="35"/>
        <end position="54"/>
    </location>
</feature>
<evidence type="ECO:0000256" key="5">
    <source>
        <dbReference type="ARBA" id="ARBA00022692"/>
    </source>
</evidence>
<proteinExistence type="inferred from homology"/>
<dbReference type="EMBL" id="JBHTIU010000107">
    <property type="protein sequence ID" value="MFD0872361.1"/>
    <property type="molecule type" value="Genomic_DNA"/>
</dbReference>
<keyword evidence="11 12" id="KW-0472">Membrane</keyword>
<evidence type="ECO:0000256" key="3">
    <source>
        <dbReference type="ARBA" id="ARBA00007931"/>
    </source>
</evidence>
<keyword evidence="4 14" id="KW-0645">Protease</keyword>
<accession>A0ABW3DID9</accession>
<dbReference type="RefSeq" id="WP_144940000.1">
    <property type="nucleotide sequence ID" value="NZ_JBHTIU010000107.1"/>
</dbReference>
<keyword evidence="7" id="KW-0378">Hydrolase</keyword>